<dbReference type="Proteomes" id="UP000624041">
    <property type="component" value="Unassembled WGS sequence"/>
</dbReference>
<dbReference type="NCBIfam" id="NF002002">
    <property type="entry name" value="PRK00802.1-2"/>
    <property type="match status" value="1"/>
</dbReference>
<keyword evidence="3 5" id="KW-0378">Hydrolase</keyword>
<dbReference type="EMBL" id="BMOS01000025">
    <property type="protein sequence ID" value="GGN62924.1"/>
    <property type="molecule type" value="Genomic_DNA"/>
</dbReference>
<dbReference type="NCBIfam" id="TIGR00567">
    <property type="entry name" value="3mg"/>
    <property type="match status" value="1"/>
</dbReference>
<dbReference type="EC" id="3.2.2.-" evidence="5"/>
<proteinExistence type="inferred from homology"/>
<name>A0A918D459_9BACI</name>
<evidence type="ECO:0000313" key="7">
    <source>
        <dbReference type="Proteomes" id="UP000624041"/>
    </source>
</evidence>
<sequence length="199" mass="22398">MINDENSFQILPESFYRRPTLTLAKELLGKILVHETEEGISSGVIVETEAYLGAVDRAAHSYGYRRTKRTEIMYHQAGLIYTYRMHTHCLLNIVSGEVGEPEAVLIRAVEPYTGIDLMKQKRPVNKMQNLTSGPGKLTKALGITMQAYGERIYKQPLYIAEGITVDDILTGPRIGIPNTGEARDFPYRFWVAGNSFVSR</sequence>
<dbReference type="SUPFAM" id="SSF50486">
    <property type="entry name" value="FMT C-terminal domain-like"/>
    <property type="match status" value="1"/>
</dbReference>
<evidence type="ECO:0000256" key="2">
    <source>
        <dbReference type="ARBA" id="ARBA00022763"/>
    </source>
</evidence>
<dbReference type="AlphaFoldDB" id="A0A918D459"/>
<dbReference type="PANTHER" id="PTHR10429">
    <property type="entry name" value="DNA-3-METHYLADENINE GLYCOSYLASE"/>
    <property type="match status" value="1"/>
</dbReference>
<evidence type="ECO:0000313" key="6">
    <source>
        <dbReference type="EMBL" id="GGN62924.1"/>
    </source>
</evidence>
<comment type="caution">
    <text evidence="6">The sequence shown here is derived from an EMBL/GenBank/DDBJ whole genome shotgun (WGS) entry which is preliminary data.</text>
</comment>
<comment type="similarity">
    <text evidence="1 5">Belongs to the DNA glycosylase MPG family.</text>
</comment>
<protein>
    <recommendedName>
        <fullName evidence="5">Putative 3-methyladenine DNA glycosylase</fullName>
        <ecNumber evidence="5">3.2.2.-</ecNumber>
    </recommendedName>
</protein>
<dbReference type="GO" id="GO:0003677">
    <property type="term" value="F:DNA binding"/>
    <property type="evidence" value="ECO:0007669"/>
    <property type="project" value="InterPro"/>
</dbReference>
<dbReference type="HAMAP" id="MF_00527">
    <property type="entry name" value="3MGH"/>
    <property type="match status" value="1"/>
</dbReference>
<keyword evidence="4 5" id="KW-0234">DNA repair</keyword>
<dbReference type="CDD" id="cd00540">
    <property type="entry name" value="AAG"/>
    <property type="match status" value="1"/>
</dbReference>
<dbReference type="Gene3D" id="3.10.300.10">
    <property type="entry name" value="Methylpurine-DNA glycosylase (MPG)"/>
    <property type="match status" value="1"/>
</dbReference>
<dbReference type="GO" id="GO:0006284">
    <property type="term" value="P:base-excision repair"/>
    <property type="evidence" value="ECO:0007669"/>
    <property type="project" value="InterPro"/>
</dbReference>
<dbReference type="GO" id="GO:0003905">
    <property type="term" value="F:alkylbase DNA N-glycosylase activity"/>
    <property type="evidence" value="ECO:0007669"/>
    <property type="project" value="InterPro"/>
</dbReference>
<reference evidence="6" key="2">
    <citation type="submission" date="2020-09" db="EMBL/GenBank/DDBJ databases">
        <authorList>
            <person name="Sun Q."/>
            <person name="Ohkuma M."/>
        </authorList>
    </citation>
    <scope>NUCLEOTIDE SEQUENCE</scope>
    <source>
        <strain evidence="6">JCM 17251</strain>
    </source>
</reference>
<keyword evidence="2 5" id="KW-0227">DNA damage</keyword>
<dbReference type="InterPro" id="IPR003180">
    <property type="entry name" value="MPG"/>
</dbReference>
<gene>
    <name evidence="6" type="primary">yxlJ</name>
    <name evidence="6" type="ORF">GCM10007971_29320</name>
</gene>
<dbReference type="InterPro" id="IPR036995">
    <property type="entry name" value="MPG_sf"/>
</dbReference>
<accession>A0A918D459</accession>
<dbReference type="FunFam" id="3.10.300.10:FF:000001">
    <property type="entry name" value="Putative 3-methyladenine DNA glycosylase"/>
    <property type="match status" value="1"/>
</dbReference>
<reference evidence="6" key="1">
    <citation type="journal article" date="2014" name="Int. J. Syst. Evol. Microbiol.">
        <title>Complete genome sequence of Corynebacterium casei LMG S-19264T (=DSM 44701T), isolated from a smear-ripened cheese.</title>
        <authorList>
            <consortium name="US DOE Joint Genome Institute (JGI-PGF)"/>
            <person name="Walter F."/>
            <person name="Albersmeier A."/>
            <person name="Kalinowski J."/>
            <person name="Ruckert C."/>
        </authorList>
    </citation>
    <scope>NUCLEOTIDE SEQUENCE</scope>
    <source>
        <strain evidence="6">JCM 17251</strain>
    </source>
</reference>
<evidence type="ECO:0000256" key="4">
    <source>
        <dbReference type="ARBA" id="ARBA00023204"/>
    </source>
</evidence>
<evidence type="ECO:0000256" key="3">
    <source>
        <dbReference type="ARBA" id="ARBA00022801"/>
    </source>
</evidence>
<evidence type="ECO:0000256" key="1">
    <source>
        <dbReference type="ARBA" id="ARBA00009232"/>
    </source>
</evidence>
<dbReference type="PANTHER" id="PTHR10429:SF0">
    <property type="entry name" value="DNA-3-METHYLADENINE GLYCOSYLASE"/>
    <property type="match status" value="1"/>
</dbReference>
<dbReference type="InterPro" id="IPR011034">
    <property type="entry name" value="Formyl_transferase-like_C_sf"/>
</dbReference>
<organism evidence="6 7">
    <name type="scientific">Oceanobacillus indicireducens</name>
    <dbReference type="NCBI Taxonomy" id="1004261"/>
    <lineage>
        <taxon>Bacteria</taxon>
        <taxon>Bacillati</taxon>
        <taxon>Bacillota</taxon>
        <taxon>Bacilli</taxon>
        <taxon>Bacillales</taxon>
        <taxon>Bacillaceae</taxon>
        <taxon>Oceanobacillus</taxon>
    </lineage>
</organism>
<dbReference type="Pfam" id="PF02245">
    <property type="entry name" value="Pur_DNA_glyco"/>
    <property type="match status" value="1"/>
</dbReference>
<evidence type="ECO:0000256" key="5">
    <source>
        <dbReference type="HAMAP-Rule" id="MF_00527"/>
    </source>
</evidence>
<dbReference type="RefSeq" id="WP_156856476.1">
    <property type="nucleotide sequence ID" value="NZ_BMOS01000025.1"/>
</dbReference>
<keyword evidence="7" id="KW-1185">Reference proteome</keyword>